<keyword evidence="1" id="KW-0732">Signal</keyword>
<protein>
    <submittedName>
        <fullName evidence="2">Uncharacterized protein</fullName>
    </submittedName>
</protein>
<dbReference type="RefSeq" id="WP_116393247.1">
    <property type="nucleotide sequence ID" value="NZ_QUQO01000002.1"/>
</dbReference>
<name>A0A371R7U5_9PROT</name>
<proteinExistence type="predicted"/>
<organism evidence="2 3">
    <name type="scientific">Parvularcula marina</name>
    <dbReference type="NCBI Taxonomy" id="2292771"/>
    <lineage>
        <taxon>Bacteria</taxon>
        <taxon>Pseudomonadati</taxon>
        <taxon>Pseudomonadota</taxon>
        <taxon>Alphaproteobacteria</taxon>
        <taxon>Parvularculales</taxon>
        <taxon>Parvularculaceae</taxon>
        <taxon>Parvularcula</taxon>
    </lineage>
</organism>
<dbReference type="InParanoid" id="A0A371R7U5"/>
<comment type="caution">
    <text evidence="2">The sequence shown here is derived from an EMBL/GenBank/DDBJ whole genome shotgun (WGS) entry which is preliminary data.</text>
</comment>
<feature type="signal peptide" evidence="1">
    <location>
        <begin position="1"/>
        <end position="24"/>
    </location>
</feature>
<keyword evidence="3" id="KW-1185">Reference proteome</keyword>
<dbReference type="AlphaFoldDB" id="A0A371R7U5"/>
<gene>
    <name evidence="2" type="ORF">DX908_14710</name>
</gene>
<dbReference type="EMBL" id="QUQO01000002">
    <property type="protein sequence ID" value="RFB01531.1"/>
    <property type="molecule type" value="Genomic_DNA"/>
</dbReference>
<evidence type="ECO:0000313" key="2">
    <source>
        <dbReference type="EMBL" id="RFB01531.1"/>
    </source>
</evidence>
<evidence type="ECO:0000256" key="1">
    <source>
        <dbReference type="SAM" id="SignalP"/>
    </source>
</evidence>
<reference evidence="2 3" key="1">
    <citation type="submission" date="2018-08" db="EMBL/GenBank/DDBJ databases">
        <title>Parvularcula sp. SM1705, isolated from surface water of the South Sea China.</title>
        <authorList>
            <person name="Sun L."/>
        </authorList>
    </citation>
    <scope>NUCLEOTIDE SEQUENCE [LARGE SCALE GENOMIC DNA]</scope>
    <source>
        <strain evidence="2 3">SM1705</strain>
    </source>
</reference>
<dbReference type="OrthoDB" id="8512036at2"/>
<evidence type="ECO:0000313" key="3">
    <source>
        <dbReference type="Proteomes" id="UP000264589"/>
    </source>
</evidence>
<feature type="chain" id="PRO_5016795425" evidence="1">
    <location>
        <begin position="25"/>
        <end position="122"/>
    </location>
</feature>
<dbReference type="Proteomes" id="UP000264589">
    <property type="component" value="Unassembled WGS sequence"/>
</dbReference>
<accession>A0A371R7U5</accession>
<sequence length="122" mass="13395">MKTISKLALSAIAATTVSAGAASAQDYSDWSTISPYGLEMVDQFGNVHYVDPYAYDSQVDNYGNVYSNYNYSMDPSVGMYDLTPSNQASTNSWSEYNSSAYTSTESSNWAPGGLYDTTWMFD</sequence>